<keyword evidence="5 11" id="KW-0547">Nucleotide-binding</keyword>
<dbReference type="EC" id="6.3.5.-" evidence="11"/>
<keyword evidence="6 11" id="KW-0067">ATP-binding</keyword>
<evidence type="ECO:0000256" key="3">
    <source>
        <dbReference type="ARBA" id="ARBA00016923"/>
    </source>
</evidence>
<dbReference type="FunFam" id="1.10.10.410:FF:000001">
    <property type="entry name" value="Aspartyl/glutamyl-tRNA(Asn/Gln) amidotransferase subunit B"/>
    <property type="match status" value="1"/>
</dbReference>
<dbReference type="InterPro" id="IPR014746">
    <property type="entry name" value="Gln_synth/guanido_kin_cat_dom"/>
</dbReference>
<evidence type="ECO:0000256" key="6">
    <source>
        <dbReference type="ARBA" id="ARBA00022840"/>
    </source>
</evidence>
<protein>
    <recommendedName>
        <fullName evidence="3 11">Aspartyl/glutamyl-tRNA(Asn/Gln) amidotransferase subunit B</fullName>
        <shortName evidence="11">Asp/Glu-ADT subunit B</shortName>
        <ecNumber evidence="11">6.3.5.-</ecNumber>
    </recommendedName>
</protein>
<dbReference type="InterPro" id="IPR042114">
    <property type="entry name" value="GatB_C_1"/>
</dbReference>
<dbReference type="GO" id="GO:0006412">
    <property type="term" value="P:translation"/>
    <property type="evidence" value="ECO:0007669"/>
    <property type="project" value="UniProtKB-UniRule"/>
</dbReference>
<keyword evidence="7 11" id="KW-0648">Protein biosynthesis</keyword>
<dbReference type="InterPro" id="IPR018027">
    <property type="entry name" value="Asn/Gln_amidotransferase"/>
</dbReference>
<evidence type="ECO:0000313" key="14">
    <source>
        <dbReference type="Proteomes" id="UP000600363"/>
    </source>
</evidence>
<comment type="catalytic activity">
    <reaction evidence="9 11">
        <text>L-aspartyl-tRNA(Asn) + L-glutamine + ATP + H2O = L-asparaginyl-tRNA(Asn) + L-glutamate + ADP + phosphate + 2 H(+)</text>
        <dbReference type="Rhea" id="RHEA:14513"/>
        <dbReference type="Rhea" id="RHEA-COMP:9674"/>
        <dbReference type="Rhea" id="RHEA-COMP:9677"/>
        <dbReference type="ChEBI" id="CHEBI:15377"/>
        <dbReference type="ChEBI" id="CHEBI:15378"/>
        <dbReference type="ChEBI" id="CHEBI:29985"/>
        <dbReference type="ChEBI" id="CHEBI:30616"/>
        <dbReference type="ChEBI" id="CHEBI:43474"/>
        <dbReference type="ChEBI" id="CHEBI:58359"/>
        <dbReference type="ChEBI" id="CHEBI:78515"/>
        <dbReference type="ChEBI" id="CHEBI:78516"/>
        <dbReference type="ChEBI" id="CHEBI:456216"/>
    </reaction>
</comment>
<dbReference type="Gene3D" id="1.10.10.410">
    <property type="match status" value="1"/>
</dbReference>
<dbReference type="NCBIfam" id="NF004014">
    <property type="entry name" value="PRK05477.1-4"/>
    <property type="match status" value="1"/>
</dbReference>
<dbReference type="SUPFAM" id="SSF89095">
    <property type="entry name" value="GatB/YqeY motif"/>
    <property type="match status" value="1"/>
</dbReference>
<dbReference type="GO" id="GO:0070681">
    <property type="term" value="P:glutaminyl-tRNAGln biosynthesis via transamidation"/>
    <property type="evidence" value="ECO:0007669"/>
    <property type="project" value="TreeGrafter"/>
</dbReference>
<sequence>MAEPRVVIGLETHVQLNTLKSKMFCGCSTEYHDAEPNTHVCPVCLGLPGSLPVLNEGAVEAAIRVALALDCQIGEWTQFYRKNYYYPDLPKGFQISQYDYPIGKHGHVEIEGDEGTKSVGITRVHMEEDPGRLVHLGSIEHARYTLVDYNRSGMPLLEVVSEPDLSSPKEARRYLDKLRSILEYLEVFDADKEGAMRVDANISLEGGTRVEIKNISSHKGVERALHYEIVRQKNALRRGSKIVQETRHFDEARGVTVSLRTKERAEDYRYFPEPDLVPLRIKEEWVSNIAKSLPELPDEKRERFIAQYGIAPTHARSLTSDIRLANLFERVAGQCDPALSAAWIADVIKGELNYRGLPSDALDAAHIVDVLKMLQRGEISDRAAVQVIRTCLDENLSPEQVVEREGLRKAGEDELKPVVERVLADNQRAVSDYFAGKPQAINYLVGQVMSLTKGRADPKVARRLLEERLNQITT</sequence>
<dbReference type="PANTHER" id="PTHR11659">
    <property type="entry name" value="GLUTAMYL-TRNA GLN AMIDOTRANSFERASE SUBUNIT B MITOCHONDRIAL AND PROKARYOTIC PET112-RELATED"/>
    <property type="match status" value="1"/>
</dbReference>
<dbReference type="Pfam" id="PF02637">
    <property type="entry name" value="GatB_Yqey"/>
    <property type="match status" value="1"/>
</dbReference>
<dbReference type="RefSeq" id="WP_042685337.1">
    <property type="nucleotide sequence ID" value="NZ_DUIH01000009.1"/>
</dbReference>
<dbReference type="GO" id="GO:0016740">
    <property type="term" value="F:transferase activity"/>
    <property type="evidence" value="ECO:0007669"/>
    <property type="project" value="UniProtKB-KW"/>
</dbReference>
<organism evidence="13 14">
    <name type="scientific">Methermicoccus shengliensis</name>
    <dbReference type="NCBI Taxonomy" id="660064"/>
    <lineage>
        <taxon>Archaea</taxon>
        <taxon>Methanobacteriati</taxon>
        <taxon>Methanobacteriota</taxon>
        <taxon>Stenosarchaea group</taxon>
        <taxon>Methanomicrobia</taxon>
        <taxon>Methanosarcinales</taxon>
        <taxon>Methermicoccaceae</taxon>
        <taxon>Methermicoccus</taxon>
    </lineage>
</organism>
<accession>A0A832RU95</accession>
<dbReference type="InterPro" id="IPR023168">
    <property type="entry name" value="GatB_Yqey_C_2"/>
</dbReference>
<comment type="caution">
    <text evidence="13">The sequence shown here is derived from an EMBL/GenBank/DDBJ whole genome shotgun (WGS) entry which is preliminary data.</text>
</comment>
<evidence type="ECO:0000259" key="12">
    <source>
        <dbReference type="SMART" id="SM00845"/>
    </source>
</evidence>
<comment type="function">
    <text evidence="8 11">Allows the formation of correctly charged Asn-tRNA(Asn) or Gln-tRNA(Gln) through the transamidation of misacylated Asp-tRNA(Asn) or Glu-tRNA(Gln) in organisms which lack either or both of asparaginyl-tRNA or glutaminyl-tRNA synthetases. The reaction takes place in the presence of glutamine and ATP through an activated phospho-Asp-tRNA(Asn) or phospho-Glu-tRNA(Gln).</text>
</comment>
<keyword evidence="13" id="KW-0808">Transferase</keyword>
<dbReference type="InterPro" id="IPR003789">
    <property type="entry name" value="Asn/Gln_tRNA_amidoTrase-B-like"/>
</dbReference>
<feature type="domain" description="Asn/Gln amidotransferase" evidence="12">
    <location>
        <begin position="326"/>
        <end position="469"/>
    </location>
</feature>
<dbReference type="EMBL" id="DUIH01000009">
    <property type="protein sequence ID" value="HIH69412.1"/>
    <property type="molecule type" value="Genomic_DNA"/>
</dbReference>
<reference evidence="13" key="1">
    <citation type="journal article" date="2020" name="bioRxiv">
        <title>A rank-normalized archaeal taxonomy based on genome phylogeny resolves widespread incomplete and uneven classifications.</title>
        <authorList>
            <person name="Rinke C."/>
            <person name="Chuvochina M."/>
            <person name="Mussig A.J."/>
            <person name="Chaumeil P.-A."/>
            <person name="Waite D.W."/>
            <person name="Whitman W.B."/>
            <person name="Parks D.H."/>
            <person name="Hugenholtz P."/>
        </authorList>
    </citation>
    <scope>NUCLEOTIDE SEQUENCE</scope>
    <source>
        <strain evidence="13">UBA12518</strain>
    </source>
</reference>
<dbReference type="InterPro" id="IPR004413">
    <property type="entry name" value="GatB"/>
</dbReference>
<evidence type="ECO:0000256" key="4">
    <source>
        <dbReference type="ARBA" id="ARBA00022598"/>
    </source>
</evidence>
<comment type="catalytic activity">
    <reaction evidence="10 11">
        <text>L-glutamyl-tRNA(Gln) + L-glutamine + ATP + H2O = L-glutaminyl-tRNA(Gln) + L-glutamate + ADP + phosphate + H(+)</text>
        <dbReference type="Rhea" id="RHEA:17521"/>
        <dbReference type="Rhea" id="RHEA-COMP:9681"/>
        <dbReference type="Rhea" id="RHEA-COMP:9684"/>
        <dbReference type="ChEBI" id="CHEBI:15377"/>
        <dbReference type="ChEBI" id="CHEBI:15378"/>
        <dbReference type="ChEBI" id="CHEBI:29985"/>
        <dbReference type="ChEBI" id="CHEBI:30616"/>
        <dbReference type="ChEBI" id="CHEBI:43474"/>
        <dbReference type="ChEBI" id="CHEBI:58359"/>
        <dbReference type="ChEBI" id="CHEBI:78520"/>
        <dbReference type="ChEBI" id="CHEBI:78521"/>
        <dbReference type="ChEBI" id="CHEBI:456216"/>
    </reaction>
</comment>
<dbReference type="GO" id="GO:0005524">
    <property type="term" value="F:ATP binding"/>
    <property type="evidence" value="ECO:0007669"/>
    <property type="project" value="UniProtKB-KW"/>
</dbReference>
<dbReference type="Gene3D" id="1.10.150.380">
    <property type="entry name" value="GatB domain, N-terminal subdomain"/>
    <property type="match status" value="1"/>
</dbReference>
<proteinExistence type="inferred from homology"/>
<dbReference type="NCBIfam" id="TIGR00133">
    <property type="entry name" value="gatB"/>
    <property type="match status" value="1"/>
</dbReference>
<evidence type="ECO:0000256" key="2">
    <source>
        <dbReference type="ARBA" id="ARBA00011123"/>
    </source>
</evidence>
<dbReference type="GO" id="GO:0050567">
    <property type="term" value="F:glutaminyl-tRNA synthase (glutamine-hydrolyzing) activity"/>
    <property type="evidence" value="ECO:0007669"/>
    <property type="project" value="UniProtKB-UniRule"/>
</dbReference>
<dbReference type="HAMAP" id="MF_00121">
    <property type="entry name" value="GatB"/>
    <property type="match status" value="1"/>
</dbReference>
<evidence type="ECO:0000256" key="10">
    <source>
        <dbReference type="ARBA" id="ARBA00047913"/>
    </source>
</evidence>
<evidence type="ECO:0000256" key="11">
    <source>
        <dbReference type="HAMAP-Rule" id="MF_00121"/>
    </source>
</evidence>
<comment type="similarity">
    <text evidence="1 11">Belongs to the GatB/GatE family. GatB subfamily.</text>
</comment>
<name>A0A832RU95_9EURY</name>
<dbReference type="InterPro" id="IPR017959">
    <property type="entry name" value="Asn/Gln-tRNA_amidoTrfase_suB/E"/>
</dbReference>
<dbReference type="PANTHER" id="PTHR11659:SF0">
    <property type="entry name" value="GLUTAMYL-TRNA(GLN) AMIDOTRANSFERASE SUBUNIT B, MITOCHONDRIAL"/>
    <property type="match status" value="1"/>
</dbReference>
<evidence type="ECO:0000256" key="5">
    <source>
        <dbReference type="ARBA" id="ARBA00022741"/>
    </source>
</evidence>
<keyword evidence="4 11" id="KW-0436">Ligase</keyword>
<evidence type="ECO:0000256" key="1">
    <source>
        <dbReference type="ARBA" id="ARBA00005306"/>
    </source>
</evidence>
<dbReference type="SUPFAM" id="SSF55931">
    <property type="entry name" value="Glutamine synthetase/guanido kinase"/>
    <property type="match status" value="1"/>
</dbReference>
<dbReference type="InterPro" id="IPR017958">
    <property type="entry name" value="Gln-tRNA_amidoTrfase_suB_CS"/>
</dbReference>
<evidence type="ECO:0000256" key="8">
    <source>
        <dbReference type="ARBA" id="ARBA00024799"/>
    </source>
</evidence>
<evidence type="ECO:0000313" key="13">
    <source>
        <dbReference type="EMBL" id="HIH69412.1"/>
    </source>
</evidence>
<evidence type="ECO:0000256" key="7">
    <source>
        <dbReference type="ARBA" id="ARBA00022917"/>
    </source>
</evidence>
<dbReference type="PROSITE" id="PS01234">
    <property type="entry name" value="GATB"/>
    <property type="match status" value="1"/>
</dbReference>
<dbReference type="AlphaFoldDB" id="A0A832RU95"/>
<gene>
    <name evidence="11 13" type="primary">gatB</name>
    <name evidence="13" type="ORF">HA299_02140</name>
</gene>
<dbReference type="NCBIfam" id="NF004012">
    <property type="entry name" value="PRK05477.1-2"/>
    <property type="match status" value="1"/>
</dbReference>
<dbReference type="Pfam" id="PF02934">
    <property type="entry name" value="GatB_N"/>
    <property type="match status" value="1"/>
</dbReference>
<evidence type="ECO:0000256" key="9">
    <source>
        <dbReference type="ARBA" id="ARBA00047380"/>
    </source>
</evidence>
<dbReference type="InterPro" id="IPR006075">
    <property type="entry name" value="Asn/Gln-tRNA_Trfase_suB/E_cat"/>
</dbReference>
<dbReference type="SMART" id="SM00845">
    <property type="entry name" value="GatB_Yqey"/>
    <property type="match status" value="1"/>
</dbReference>
<comment type="subunit">
    <text evidence="2 11">Heterotrimer of A, B and C subunits.</text>
</comment>
<dbReference type="Proteomes" id="UP000600363">
    <property type="component" value="Unassembled WGS sequence"/>
</dbReference>